<evidence type="ECO:0000313" key="2">
    <source>
        <dbReference type="EMBL" id="CAB3979485.1"/>
    </source>
</evidence>
<dbReference type="GO" id="GO:0005634">
    <property type="term" value="C:nucleus"/>
    <property type="evidence" value="ECO:0007669"/>
    <property type="project" value="TreeGrafter"/>
</dbReference>
<dbReference type="EMBL" id="CACRXK020000203">
    <property type="protein sequence ID" value="CAB3979485.1"/>
    <property type="molecule type" value="Genomic_DNA"/>
</dbReference>
<dbReference type="AlphaFoldDB" id="A0A7D9HBJ1"/>
<name>A0A7D9HBJ1_PARCT</name>
<dbReference type="SMART" id="SM00731">
    <property type="entry name" value="SprT"/>
    <property type="match status" value="1"/>
</dbReference>
<comment type="caution">
    <text evidence="2">The sequence shown here is derived from an EMBL/GenBank/DDBJ whole genome shotgun (WGS) entry which is preliminary data.</text>
</comment>
<dbReference type="CDD" id="cd00084">
    <property type="entry name" value="HMG-box_SF"/>
    <property type="match status" value="1"/>
</dbReference>
<dbReference type="OrthoDB" id="20772at2759"/>
<dbReference type="PANTHER" id="PTHR23099:SF0">
    <property type="entry name" value="GERM CELL NUCLEAR ACIDIC PROTEIN"/>
    <property type="match status" value="1"/>
</dbReference>
<dbReference type="GO" id="GO:0006974">
    <property type="term" value="P:DNA damage response"/>
    <property type="evidence" value="ECO:0007669"/>
    <property type="project" value="UniProtKB-ARBA"/>
</dbReference>
<feature type="region of interest" description="Disordered" evidence="1">
    <location>
        <begin position="222"/>
        <end position="248"/>
    </location>
</feature>
<dbReference type="InterPro" id="IPR006640">
    <property type="entry name" value="SprT-like_domain"/>
</dbReference>
<organism evidence="2 3">
    <name type="scientific">Paramuricea clavata</name>
    <name type="common">Red gorgonian</name>
    <name type="synonym">Violescent sea-whip</name>
    <dbReference type="NCBI Taxonomy" id="317549"/>
    <lineage>
        <taxon>Eukaryota</taxon>
        <taxon>Metazoa</taxon>
        <taxon>Cnidaria</taxon>
        <taxon>Anthozoa</taxon>
        <taxon>Octocorallia</taxon>
        <taxon>Malacalcyonacea</taxon>
        <taxon>Plexauridae</taxon>
        <taxon>Paramuricea</taxon>
    </lineage>
</organism>
<sequence length="909" mass="102005">MAVFPLDLLAEVDNLSISDGCSRTIKDSKKDNECSVFDALWSEDDASEVETSFNLTNICSLNFDETEDFQPPAMLSSNNITVRRKTKKKRHVSEDNGSEKYSSQSKSTLQDLGSPFLDSLSCSSQSSDVSVVLHQKNAMLDSSPLSGDESTDVCRKLKNDFEQADQNPFPDLNVTSSFLQNNDLKTGLEQRLKNTKPDSTGKVIKLLDWECDGETNSFKKVSLQTSPHSDHVKSTKTDSLGKHPTNETITSTCKGNELDISMTNNQLQSKSHEVTDESVQCGEVKNYSNQNSVFELKHCESKHSYEEPIQSNTRSDVLSVSPNIENSIDQNVFQPKKEFVTPSTHDVKQISSSTRPDESLICFNPLVDDNNGYIVGSYDDESKTSNKCDSRQMNLQVEQSESNNNFDDGTADFCTTVCSKIQKDFVKGSDKNVLETNAHHTDLVSTLLISPQLKKTTNTTKKLPLTCRLSNGSNDADGNDELQSNKENVCTPATKKEVIFLSSDSDSVWEDALDSDDSDCGKYNISLSSRLGKNLSVGKTTNLEMNTKAGSFVIKPNNDRTPGTLPSRNVQFSDSDDDDDFEQFLDKIKTPKPKFVPRYSLKSFIAEDNWVDSSEDDDDDNGVTFSLTTPKSVTINCKDVPTFRPSTAPAKKTTLAHLTERTLPVKKFNTPRSKATPLKISTKDNTTRATPKNNTKELFKYYNETVFDNKLPADLPIIWNKRMTKTAGFCYYIGSTNKKCRIELSEKVVDSCDRIRDTLIHELCHAATWLIDGVKAGHGPHWKRWAHKARMVHSDLPPITRCHSYDINYKFTYRCVRCQHSFGRHSKSVNLKTARCPYCLSHLELLPRLNKDGTTAKTRAPTKFSLFVKDNYGKIKAKEPRSSHQEIMRELSKQFAQRVALDRENSTKT</sequence>
<dbReference type="Proteomes" id="UP001152795">
    <property type="component" value="Unassembled WGS sequence"/>
</dbReference>
<evidence type="ECO:0000313" key="3">
    <source>
        <dbReference type="Proteomes" id="UP001152795"/>
    </source>
</evidence>
<feature type="compositionally biased region" description="Polar residues" evidence="1">
    <location>
        <begin position="559"/>
        <end position="572"/>
    </location>
</feature>
<dbReference type="PANTHER" id="PTHR23099">
    <property type="entry name" value="TRANSCRIPTIONAL REGULATOR"/>
    <property type="match status" value="1"/>
</dbReference>
<dbReference type="Pfam" id="PF10263">
    <property type="entry name" value="SprT-like"/>
    <property type="match status" value="1"/>
</dbReference>
<reference evidence="2" key="1">
    <citation type="submission" date="2020-04" db="EMBL/GenBank/DDBJ databases">
        <authorList>
            <person name="Alioto T."/>
            <person name="Alioto T."/>
            <person name="Gomez Garrido J."/>
        </authorList>
    </citation>
    <scope>NUCLEOTIDE SEQUENCE</scope>
    <source>
        <strain evidence="2">A484AB</strain>
    </source>
</reference>
<gene>
    <name evidence="2" type="ORF">PACLA_8A014373</name>
</gene>
<accession>A0A7D9HBJ1</accession>
<proteinExistence type="predicted"/>
<protein>
    <submittedName>
        <fullName evidence="2">Uncharacterized protein</fullName>
    </submittedName>
</protein>
<feature type="compositionally biased region" description="Polar residues" evidence="1">
    <location>
        <begin position="99"/>
        <end position="108"/>
    </location>
</feature>
<keyword evidence="3" id="KW-1185">Reference proteome</keyword>
<feature type="region of interest" description="Disordered" evidence="1">
    <location>
        <begin position="84"/>
        <end position="108"/>
    </location>
</feature>
<evidence type="ECO:0000256" key="1">
    <source>
        <dbReference type="SAM" id="MobiDB-lite"/>
    </source>
</evidence>
<feature type="compositionally biased region" description="Basic and acidic residues" evidence="1">
    <location>
        <begin position="228"/>
        <end position="245"/>
    </location>
</feature>
<feature type="region of interest" description="Disordered" evidence="1">
    <location>
        <begin position="552"/>
        <end position="573"/>
    </location>
</feature>